<gene>
    <name evidence="2" type="ORF">A2649_01495</name>
</gene>
<evidence type="ECO:0000313" key="3">
    <source>
        <dbReference type="Proteomes" id="UP000176893"/>
    </source>
</evidence>
<keyword evidence="1" id="KW-0472">Membrane</keyword>
<reference evidence="2 3" key="1">
    <citation type="journal article" date="2016" name="Nat. Commun.">
        <title>Thousands of microbial genomes shed light on interconnected biogeochemical processes in an aquifer system.</title>
        <authorList>
            <person name="Anantharaman K."/>
            <person name="Brown C.T."/>
            <person name="Hug L.A."/>
            <person name="Sharon I."/>
            <person name="Castelle C.J."/>
            <person name="Probst A.J."/>
            <person name="Thomas B.C."/>
            <person name="Singh A."/>
            <person name="Wilkins M.J."/>
            <person name="Karaoz U."/>
            <person name="Brodie E.L."/>
            <person name="Williams K.H."/>
            <person name="Hubbard S.S."/>
            <person name="Banfield J.F."/>
        </authorList>
    </citation>
    <scope>NUCLEOTIDE SEQUENCE [LARGE SCALE GENOMIC DNA]</scope>
</reference>
<comment type="caution">
    <text evidence="2">The sequence shown here is derived from an EMBL/GenBank/DDBJ whole genome shotgun (WGS) entry which is preliminary data.</text>
</comment>
<name>A0A1F8EG61_9BACT</name>
<proteinExistence type="predicted"/>
<dbReference type="Pfam" id="PF07963">
    <property type="entry name" value="N_methyl"/>
    <property type="match status" value="1"/>
</dbReference>
<keyword evidence="1" id="KW-0812">Transmembrane</keyword>
<feature type="transmembrane region" description="Helical" evidence="1">
    <location>
        <begin position="21"/>
        <end position="46"/>
    </location>
</feature>
<sequence>MKHKTLRKPTQDSGFKNQERGFTIVEVLITSLIFSIIGMSVSAIFVQIVSLQRRTLATQKIQDNSLFVLEVMSRDIRVSRIANQESPNCDLTTLTITHPSKGAVVYRVNNGSVEKNENGGAFLAVSTPSVNFARMNFCVKGSLANDKQTPRVAILTTVENRTGKEIIQINLQTSVSSRDVIDEFSYP</sequence>
<evidence type="ECO:0000256" key="1">
    <source>
        <dbReference type="SAM" id="Phobius"/>
    </source>
</evidence>
<evidence type="ECO:0008006" key="4">
    <source>
        <dbReference type="Google" id="ProtNLM"/>
    </source>
</evidence>
<dbReference type="NCBIfam" id="TIGR02532">
    <property type="entry name" value="IV_pilin_GFxxxE"/>
    <property type="match status" value="1"/>
</dbReference>
<dbReference type="InterPro" id="IPR012902">
    <property type="entry name" value="N_methyl_site"/>
</dbReference>
<dbReference type="STRING" id="1802661.A2649_01495"/>
<protein>
    <recommendedName>
        <fullName evidence="4">Prepilin-type N-terminal cleavage/methylation domain-containing protein</fullName>
    </recommendedName>
</protein>
<dbReference type="Proteomes" id="UP000176893">
    <property type="component" value="Unassembled WGS sequence"/>
</dbReference>
<evidence type="ECO:0000313" key="2">
    <source>
        <dbReference type="EMBL" id="OGM99015.1"/>
    </source>
</evidence>
<dbReference type="EMBL" id="MGJB01000006">
    <property type="protein sequence ID" value="OGM99015.1"/>
    <property type="molecule type" value="Genomic_DNA"/>
</dbReference>
<organism evidence="2 3">
    <name type="scientific">Candidatus Yanofskybacteria bacterium RIFCSPHIGHO2_01_FULL_41_26</name>
    <dbReference type="NCBI Taxonomy" id="1802661"/>
    <lineage>
        <taxon>Bacteria</taxon>
        <taxon>Candidatus Yanofskyibacteriota</taxon>
    </lineage>
</organism>
<dbReference type="AlphaFoldDB" id="A0A1F8EG61"/>
<accession>A0A1F8EG61</accession>
<keyword evidence="1" id="KW-1133">Transmembrane helix</keyword>